<protein>
    <submittedName>
        <fullName evidence="2">Uncharacterized protein</fullName>
    </submittedName>
</protein>
<proteinExistence type="predicted"/>
<dbReference type="Proteomes" id="UP000285882">
    <property type="component" value="Chromosome"/>
</dbReference>
<evidence type="ECO:0000313" key="3">
    <source>
        <dbReference type="Proteomes" id="UP000285882"/>
    </source>
</evidence>
<organism evidence="2 3">
    <name type="scientific">Sporolactobacillus terrae</name>
    <dbReference type="NCBI Taxonomy" id="269673"/>
    <lineage>
        <taxon>Bacteria</taxon>
        <taxon>Bacillati</taxon>
        <taxon>Bacillota</taxon>
        <taxon>Bacilli</taxon>
        <taxon>Bacillales</taxon>
        <taxon>Sporolactobacillaceae</taxon>
        <taxon>Sporolactobacillus</taxon>
    </lineage>
</organism>
<sequence>MQSSKIHFQAINHAGGTFTNQRTRGKRLEPRSGHSPVGTANRSVLPLQYIFCAHRLWEFYDESIISGVPMLYLRK</sequence>
<reference evidence="2 3" key="1">
    <citation type="submission" date="2018-01" db="EMBL/GenBank/DDBJ databases">
        <title>Complete genome sequencing of Sporolactobacillus terrae DLG3.</title>
        <authorList>
            <person name="Nam Y.-D."/>
            <person name="Kang J."/>
            <person name="Chung W.-H."/>
        </authorList>
    </citation>
    <scope>NUCLEOTIDE SEQUENCE [LARGE SCALE GENOMIC DNA]</scope>
    <source>
        <strain evidence="2 3">DLG3</strain>
    </source>
</reference>
<evidence type="ECO:0000313" key="2">
    <source>
        <dbReference type="EMBL" id="QAA21503.1"/>
    </source>
</evidence>
<keyword evidence="3" id="KW-1185">Reference proteome</keyword>
<feature type="region of interest" description="Disordered" evidence="1">
    <location>
        <begin position="1"/>
        <end position="40"/>
    </location>
</feature>
<gene>
    <name evidence="2" type="ORF">C0674_02055</name>
</gene>
<name>A0ABX5Q4D5_9BACL</name>
<evidence type="ECO:0000256" key="1">
    <source>
        <dbReference type="SAM" id="MobiDB-lite"/>
    </source>
</evidence>
<accession>A0ABX5Q4D5</accession>
<dbReference type="EMBL" id="CP025688">
    <property type="protein sequence ID" value="QAA21503.1"/>
    <property type="molecule type" value="Genomic_DNA"/>
</dbReference>